<dbReference type="AlphaFoldDB" id="A0A6A5ML47"/>
<dbReference type="Pfam" id="PF04504">
    <property type="entry name" value="GeBP-like_DBD"/>
    <property type="match status" value="1"/>
</dbReference>
<evidence type="ECO:0000256" key="2">
    <source>
        <dbReference type="SAM" id="MobiDB-lite"/>
    </source>
</evidence>
<dbReference type="InterPro" id="IPR053933">
    <property type="entry name" value="GeBP-like_C"/>
</dbReference>
<feature type="compositionally biased region" description="Low complexity" evidence="2">
    <location>
        <begin position="67"/>
        <end position="81"/>
    </location>
</feature>
<organism evidence="5 6">
    <name type="scientific">Lupinus albus</name>
    <name type="common">White lupine</name>
    <name type="synonym">Lupinus termis</name>
    <dbReference type="NCBI Taxonomy" id="3870"/>
    <lineage>
        <taxon>Eukaryota</taxon>
        <taxon>Viridiplantae</taxon>
        <taxon>Streptophyta</taxon>
        <taxon>Embryophyta</taxon>
        <taxon>Tracheophyta</taxon>
        <taxon>Spermatophyta</taxon>
        <taxon>Magnoliopsida</taxon>
        <taxon>eudicotyledons</taxon>
        <taxon>Gunneridae</taxon>
        <taxon>Pentapetalae</taxon>
        <taxon>rosids</taxon>
        <taxon>fabids</taxon>
        <taxon>Fabales</taxon>
        <taxon>Fabaceae</taxon>
        <taxon>Papilionoideae</taxon>
        <taxon>50 kb inversion clade</taxon>
        <taxon>genistoids sensu lato</taxon>
        <taxon>core genistoids</taxon>
        <taxon>Genisteae</taxon>
        <taxon>Lupinus</taxon>
    </lineage>
</organism>
<reference evidence="6" key="1">
    <citation type="journal article" date="2020" name="Nat. Commun.">
        <title>Genome sequence of the cluster root forming white lupin.</title>
        <authorList>
            <person name="Hufnagel B."/>
            <person name="Marques A."/>
            <person name="Soriano A."/>
            <person name="Marques L."/>
            <person name="Divol F."/>
            <person name="Doumas P."/>
            <person name="Sallet E."/>
            <person name="Mancinotti D."/>
            <person name="Carrere S."/>
            <person name="Marande W."/>
            <person name="Arribat S."/>
            <person name="Keller J."/>
            <person name="Huneau C."/>
            <person name="Blein T."/>
            <person name="Aime D."/>
            <person name="Laguerre M."/>
            <person name="Taylor J."/>
            <person name="Schubert V."/>
            <person name="Nelson M."/>
            <person name="Geu-Flores F."/>
            <person name="Crespi M."/>
            <person name="Gallardo-Guerrero K."/>
            <person name="Delaux P.-M."/>
            <person name="Salse J."/>
            <person name="Berges H."/>
            <person name="Guyot R."/>
            <person name="Gouzy J."/>
            <person name="Peret B."/>
        </authorList>
    </citation>
    <scope>NUCLEOTIDE SEQUENCE [LARGE SCALE GENOMIC DNA]</scope>
    <source>
        <strain evidence="6">cv. Amiga</strain>
    </source>
</reference>
<dbReference type="GO" id="GO:0005634">
    <property type="term" value="C:nucleus"/>
    <property type="evidence" value="ECO:0007669"/>
    <property type="project" value="TreeGrafter"/>
</dbReference>
<gene>
    <name evidence="5" type="ORF">Lalb_Chr05g0228411</name>
</gene>
<evidence type="ECO:0000313" key="5">
    <source>
        <dbReference type="EMBL" id="KAE9614461.1"/>
    </source>
</evidence>
<sequence>MAKKQKSSSSAPLLPPSRDEISSDQQQNHSHDSEDASSDDQFLQPPSKIPQFDSESDSDSDTPPLPLSISKSIPSKPIDTSSLKRPANDNDSKRVKKKGSYESEEDAKKTVVDSKKLFQRLWSEEDEIAILKGIVEFTSKTGKDPYKYAEAFYEFVKKSLHVEASSNQLKEKIRRLKRKFENNANRGKNGEDPNFSKQFDRETFELSKKVWGNAGSGGGEKVVKGKSDGKVVNSQKKELAGGIDVAPPKPKPELKLDSRSVDLNKDVKMDIDVVTDTSSYLLEVIRVTKGVGLSEVNEEVVKRGIELIGASERKELEEEWKELQAAEFELSVKRVELIANHARLILEAYKSSNH</sequence>
<feature type="domain" description="Glabrous enhancer-binding protein-like C-terminal" evidence="4">
    <location>
        <begin position="284"/>
        <end position="340"/>
    </location>
</feature>
<evidence type="ECO:0000313" key="6">
    <source>
        <dbReference type="Proteomes" id="UP000447434"/>
    </source>
</evidence>
<feature type="region of interest" description="Disordered" evidence="2">
    <location>
        <begin position="1"/>
        <end position="109"/>
    </location>
</feature>
<evidence type="ECO:0000256" key="1">
    <source>
        <dbReference type="ARBA" id="ARBA00010820"/>
    </source>
</evidence>
<evidence type="ECO:0000259" key="3">
    <source>
        <dbReference type="Pfam" id="PF04504"/>
    </source>
</evidence>
<proteinExistence type="inferred from homology"/>
<evidence type="ECO:0000259" key="4">
    <source>
        <dbReference type="Pfam" id="PF22757"/>
    </source>
</evidence>
<dbReference type="GO" id="GO:0006355">
    <property type="term" value="P:regulation of DNA-templated transcription"/>
    <property type="evidence" value="ECO:0007669"/>
    <property type="project" value="InterPro"/>
</dbReference>
<comment type="similarity">
    <text evidence="1">Belongs to the GeBP family.</text>
</comment>
<dbReference type="Pfam" id="PF22757">
    <property type="entry name" value="GeBP-like_C"/>
    <property type="match status" value="1"/>
</dbReference>
<dbReference type="InterPro" id="IPR007592">
    <property type="entry name" value="GEBP"/>
</dbReference>
<dbReference type="OrthoDB" id="661680at2759"/>
<accession>A0A6A5ML47</accession>
<keyword evidence="6" id="KW-1185">Reference proteome</keyword>
<dbReference type="Proteomes" id="UP000447434">
    <property type="component" value="Chromosome 5"/>
</dbReference>
<dbReference type="EMBL" id="WOCE01000005">
    <property type="protein sequence ID" value="KAE9614461.1"/>
    <property type="molecule type" value="Genomic_DNA"/>
</dbReference>
<protein>
    <submittedName>
        <fullName evidence="5">Putative transcription factor GeBP family</fullName>
    </submittedName>
</protein>
<feature type="domain" description="Glabrous enhancer-binding protein-like DBD" evidence="3">
    <location>
        <begin position="118"/>
        <end position="212"/>
    </location>
</feature>
<dbReference type="InterPro" id="IPR053932">
    <property type="entry name" value="GeBP-like_DBD"/>
</dbReference>
<dbReference type="PANTHER" id="PTHR31662">
    <property type="entry name" value="BNAANNG10740D PROTEIN-RELATED"/>
    <property type="match status" value="1"/>
</dbReference>
<comment type="caution">
    <text evidence="5">The sequence shown here is derived from an EMBL/GenBank/DDBJ whole genome shotgun (WGS) entry which is preliminary data.</text>
</comment>
<dbReference type="PANTHER" id="PTHR31662:SF33">
    <property type="entry name" value="DNA-BINDING STOREKEEPER PROTEIN TRANSCRIPTIONAL REGULATOR-LIKE PROTEIN"/>
    <property type="match status" value="1"/>
</dbReference>
<name>A0A6A5ML47_LUPAL</name>